<evidence type="ECO:0000256" key="1">
    <source>
        <dbReference type="ARBA" id="ARBA00022468"/>
    </source>
</evidence>
<dbReference type="AlphaFoldDB" id="A0A183CWP6"/>
<dbReference type="PANTHER" id="PTHR10063:SF0">
    <property type="entry name" value="TUBERIN"/>
    <property type="match status" value="1"/>
</dbReference>
<dbReference type="GO" id="GO:0051726">
    <property type="term" value="P:regulation of cell cycle"/>
    <property type="evidence" value="ECO:0007669"/>
    <property type="project" value="TreeGrafter"/>
</dbReference>
<dbReference type="OrthoDB" id="5797019at2759"/>
<evidence type="ECO:0000256" key="2">
    <source>
        <dbReference type="SAM" id="MobiDB-lite"/>
    </source>
</evidence>
<reference evidence="6" key="1">
    <citation type="submission" date="2016-06" db="UniProtKB">
        <authorList>
            <consortium name="WormBaseParasite"/>
        </authorList>
    </citation>
    <scope>IDENTIFICATION</scope>
</reference>
<accession>A0A183CWP6</accession>
<reference evidence="4 5" key="2">
    <citation type="submission" date="2018-11" db="EMBL/GenBank/DDBJ databases">
        <authorList>
            <consortium name="Pathogen Informatics"/>
        </authorList>
    </citation>
    <scope>NUCLEOTIDE SEQUENCE [LARGE SCALE GENOMIC DNA]</scope>
</reference>
<dbReference type="GO" id="GO:0005634">
    <property type="term" value="C:nucleus"/>
    <property type="evidence" value="ECO:0007669"/>
    <property type="project" value="InterPro"/>
</dbReference>
<dbReference type="GO" id="GO:0032007">
    <property type="term" value="P:negative regulation of TOR signaling"/>
    <property type="evidence" value="ECO:0007669"/>
    <property type="project" value="TreeGrafter"/>
</dbReference>
<keyword evidence="1" id="KW-0343">GTPase activation</keyword>
<dbReference type="Gene3D" id="3.40.50.11210">
    <property type="entry name" value="Rap/Ran-GAP"/>
    <property type="match status" value="1"/>
</dbReference>
<dbReference type="EMBL" id="UYRT01000928">
    <property type="protein sequence ID" value="VDK28963.1"/>
    <property type="molecule type" value="Genomic_DNA"/>
</dbReference>
<dbReference type="GO" id="GO:0030178">
    <property type="term" value="P:negative regulation of Wnt signaling pathway"/>
    <property type="evidence" value="ECO:0007669"/>
    <property type="project" value="TreeGrafter"/>
</dbReference>
<feature type="domain" description="Rap-GAP" evidence="3">
    <location>
        <begin position="225"/>
        <end position="409"/>
    </location>
</feature>
<dbReference type="SUPFAM" id="SSF111347">
    <property type="entry name" value="Rap/Ran-GAP"/>
    <property type="match status" value="1"/>
</dbReference>
<dbReference type="GO" id="GO:0033596">
    <property type="term" value="C:TSC1-TSC2 complex"/>
    <property type="evidence" value="ECO:0007669"/>
    <property type="project" value="TreeGrafter"/>
</dbReference>
<dbReference type="PANTHER" id="PTHR10063">
    <property type="entry name" value="TUBERIN"/>
    <property type="match status" value="1"/>
</dbReference>
<dbReference type="WBParaSite" id="GPUH_0000088701-mRNA-1">
    <property type="protein sequence ID" value="GPUH_0000088701-mRNA-1"/>
    <property type="gene ID" value="GPUH_0000088701"/>
</dbReference>
<dbReference type="GO" id="GO:0051898">
    <property type="term" value="P:negative regulation of phosphatidylinositol 3-kinase/protein kinase B signal transduction"/>
    <property type="evidence" value="ECO:0007669"/>
    <property type="project" value="TreeGrafter"/>
</dbReference>
<evidence type="ECO:0000313" key="6">
    <source>
        <dbReference type="WBParaSite" id="GPUH_0000088701-mRNA-1"/>
    </source>
</evidence>
<evidence type="ECO:0000313" key="4">
    <source>
        <dbReference type="EMBL" id="VDK28963.1"/>
    </source>
</evidence>
<dbReference type="GO" id="GO:0005096">
    <property type="term" value="F:GTPase activator activity"/>
    <property type="evidence" value="ECO:0007669"/>
    <property type="project" value="UniProtKB-KW"/>
</dbReference>
<feature type="region of interest" description="Disordered" evidence="2">
    <location>
        <begin position="105"/>
        <end position="131"/>
    </location>
</feature>
<name>A0A183CWP6_9BILA</name>
<sequence>MPDSVYTTEECDEFLLSECDTSFTNAFTLDSASCKSSTADKDGNLTEMLAEETYKALETFMKHHRVSDTSTGRTIPLTRLVERCTSHWVINDVVVSVTNFTDNGNAEDSSADVQSKDVSKFDTRRRHQKPVAPARNALDDSCTVVKPEAKKLPISMVVWTQITVRHIFGSHSWYMRSMKDVIGDFGIANDFYGVDEGMSIVKLLAANNKAVQIPSSEKSKTLRSLRNLDRISPLELHTVGVVYIAHGQKTECEILANLYGSARYENFIRLLGEPLSLENCPGGLSIGCCGSFTYAYMDEISKIIFHVATLMPHSDSDPSCNAKKKFIGNDFVSVVFNDSGTDYTLGTISGKFAHVALEVVPQDNEHLLITVHSRQEIALWLAFSRAFLPDKQAAVLVRKLIIRAQLSVN</sequence>
<dbReference type="InterPro" id="IPR000331">
    <property type="entry name" value="Rap/Ran_GAP_dom"/>
</dbReference>
<organism evidence="6">
    <name type="scientific">Gongylonema pulchrum</name>
    <dbReference type="NCBI Taxonomy" id="637853"/>
    <lineage>
        <taxon>Eukaryota</taxon>
        <taxon>Metazoa</taxon>
        <taxon>Ecdysozoa</taxon>
        <taxon>Nematoda</taxon>
        <taxon>Chromadorea</taxon>
        <taxon>Rhabditida</taxon>
        <taxon>Spirurina</taxon>
        <taxon>Spiruromorpha</taxon>
        <taxon>Spiruroidea</taxon>
        <taxon>Gongylonematidae</taxon>
        <taxon>Gongylonema</taxon>
    </lineage>
</organism>
<dbReference type="PROSITE" id="PS50085">
    <property type="entry name" value="RAPGAP"/>
    <property type="match status" value="1"/>
</dbReference>
<dbReference type="Pfam" id="PF02145">
    <property type="entry name" value="Rap_GAP"/>
    <property type="match status" value="1"/>
</dbReference>
<dbReference type="InterPro" id="IPR027107">
    <property type="entry name" value="Tuberin/Ral-act_asu"/>
</dbReference>
<gene>
    <name evidence="4" type="ORF">GPUH_LOCUS887</name>
</gene>
<keyword evidence="5" id="KW-1185">Reference proteome</keyword>
<dbReference type="FunFam" id="3.40.50.11210:FF:000001">
    <property type="entry name" value="Ral GTPase-activating protein subunit alpha-1 isoform 1"/>
    <property type="match status" value="1"/>
</dbReference>
<dbReference type="Proteomes" id="UP000271098">
    <property type="component" value="Unassembled WGS sequence"/>
</dbReference>
<evidence type="ECO:0000313" key="5">
    <source>
        <dbReference type="Proteomes" id="UP000271098"/>
    </source>
</evidence>
<dbReference type="GO" id="GO:0046627">
    <property type="term" value="P:negative regulation of insulin receptor signaling pathway"/>
    <property type="evidence" value="ECO:0007669"/>
    <property type="project" value="TreeGrafter"/>
</dbReference>
<evidence type="ECO:0000259" key="3">
    <source>
        <dbReference type="PROSITE" id="PS50085"/>
    </source>
</evidence>
<dbReference type="InterPro" id="IPR035974">
    <property type="entry name" value="Rap/Ran-GAP_sf"/>
</dbReference>
<protein>
    <submittedName>
        <fullName evidence="6">Rap-GAP domain-containing protein</fullName>
    </submittedName>
</protein>
<proteinExistence type="predicted"/>
<dbReference type="GO" id="GO:0051056">
    <property type="term" value="P:regulation of small GTPase mediated signal transduction"/>
    <property type="evidence" value="ECO:0007669"/>
    <property type="project" value="InterPro"/>
</dbReference>